<sequence length="339" mass="38809">MSWNRLNQNNGNTLWMGDVEEVMDERFIRTSFHLMSQNPTHVKVVRHKTGQAIGYAFISFESQEMALRVLRELNGQQIPNAVQGKRFRLNLTSSRDREDNEFSIYVGDLSPEVDDFTLLNAFSKHYPSTCSAKVMVSEGQSRRFGFVRFNEENDYRNALIQCNQSTILGPKPISVKAAKPRRHSRHYNIQHYSQGQHKGRPSEVVGNESYVPQPQALAETGETVYASDMNVNYAQAMTVSGQPILFYNPMMPYNALPLAYDPYSMYGQTSQYGQPVYYPNCDIPYSLIPGPIYMADGNNQYIDDKLNEEMMAKNEDLYASIESSRWSTPIDGEKEHKMQ</sequence>
<accession>A0A7R9L3C2</accession>
<organism evidence="6">
    <name type="scientific">Medioppia subpectinata</name>
    <dbReference type="NCBI Taxonomy" id="1979941"/>
    <lineage>
        <taxon>Eukaryota</taxon>
        <taxon>Metazoa</taxon>
        <taxon>Ecdysozoa</taxon>
        <taxon>Arthropoda</taxon>
        <taxon>Chelicerata</taxon>
        <taxon>Arachnida</taxon>
        <taxon>Acari</taxon>
        <taxon>Acariformes</taxon>
        <taxon>Sarcoptiformes</taxon>
        <taxon>Oribatida</taxon>
        <taxon>Brachypylina</taxon>
        <taxon>Oppioidea</taxon>
        <taxon>Oppiidae</taxon>
        <taxon>Medioppia</taxon>
    </lineage>
</organism>
<feature type="domain" description="RRM" evidence="5">
    <location>
        <begin position="102"/>
        <end position="180"/>
    </location>
</feature>
<dbReference type="InterPro" id="IPR012677">
    <property type="entry name" value="Nucleotide-bd_a/b_plait_sf"/>
</dbReference>
<evidence type="ECO:0000259" key="5">
    <source>
        <dbReference type="PROSITE" id="PS50102"/>
    </source>
</evidence>
<keyword evidence="7" id="KW-1185">Reference proteome</keyword>
<proteinExistence type="inferred from homology"/>
<evidence type="ECO:0000256" key="4">
    <source>
        <dbReference type="PROSITE-ProRule" id="PRU00176"/>
    </source>
</evidence>
<comment type="similarity">
    <text evidence="1">Belongs to the RRM TRSPAP family.</text>
</comment>
<dbReference type="GO" id="GO:0003723">
    <property type="term" value="F:RNA binding"/>
    <property type="evidence" value="ECO:0007669"/>
    <property type="project" value="UniProtKB-UniRule"/>
</dbReference>
<evidence type="ECO:0000313" key="6">
    <source>
        <dbReference type="EMBL" id="CAD7633138.1"/>
    </source>
</evidence>
<keyword evidence="2 4" id="KW-0694">RNA-binding</keyword>
<evidence type="ECO:0000256" key="3">
    <source>
        <dbReference type="ARBA" id="ARBA00033477"/>
    </source>
</evidence>
<evidence type="ECO:0000256" key="1">
    <source>
        <dbReference type="ARBA" id="ARBA00008920"/>
    </source>
</evidence>
<dbReference type="Proteomes" id="UP000759131">
    <property type="component" value="Unassembled WGS sequence"/>
</dbReference>
<name>A0A7R9L3C2_9ACAR</name>
<dbReference type="CDD" id="cd12344">
    <property type="entry name" value="RRM1_SECp43_like"/>
    <property type="match status" value="1"/>
</dbReference>
<dbReference type="EMBL" id="OC866767">
    <property type="protein sequence ID" value="CAD7633138.1"/>
    <property type="molecule type" value="Genomic_DNA"/>
</dbReference>
<dbReference type="InterPro" id="IPR000504">
    <property type="entry name" value="RRM_dom"/>
</dbReference>
<dbReference type="EMBL" id="CAJPIZ010012192">
    <property type="protein sequence ID" value="CAG2113568.1"/>
    <property type="molecule type" value="Genomic_DNA"/>
</dbReference>
<dbReference type="PANTHER" id="PTHR37457:SF3">
    <property type="entry name" value="TRNA SELENOCYSTEINE-ASSOCIATED PROTEIN 1"/>
    <property type="match status" value="1"/>
</dbReference>
<dbReference type="Pfam" id="PF00076">
    <property type="entry name" value="RRM_1"/>
    <property type="match status" value="2"/>
</dbReference>
<dbReference type="SMART" id="SM00360">
    <property type="entry name" value="RRM"/>
    <property type="match status" value="2"/>
</dbReference>
<dbReference type="PROSITE" id="PS50102">
    <property type="entry name" value="RRM"/>
    <property type="match status" value="2"/>
</dbReference>
<evidence type="ECO:0000313" key="7">
    <source>
        <dbReference type="Proteomes" id="UP000759131"/>
    </source>
</evidence>
<dbReference type="PANTHER" id="PTHR37457">
    <property type="entry name" value="TRNA SELENOCYSTEINE 1-ASSOCIATED PROTEIN 1-RELATED"/>
    <property type="match status" value="1"/>
</dbReference>
<dbReference type="SUPFAM" id="SSF54928">
    <property type="entry name" value="RNA-binding domain, RBD"/>
    <property type="match status" value="2"/>
</dbReference>
<dbReference type="InterPro" id="IPR040434">
    <property type="entry name" value="TSAP1"/>
</dbReference>
<dbReference type="Gene3D" id="3.30.70.330">
    <property type="match status" value="2"/>
</dbReference>
<feature type="domain" description="RRM" evidence="5">
    <location>
        <begin position="12"/>
        <end position="94"/>
    </location>
</feature>
<dbReference type="AlphaFoldDB" id="A0A7R9L3C2"/>
<dbReference type="FunFam" id="3.30.70.330:FF:000159">
    <property type="entry name" value="tRNA selenocysteine 1-associated protein 1"/>
    <property type="match status" value="1"/>
</dbReference>
<protein>
    <recommendedName>
        <fullName evidence="3">tRNA selenocysteine-associated protein 1</fullName>
    </recommendedName>
</protein>
<evidence type="ECO:0000256" key="2">
    <source>
        <dbReference type="ARBA" id="ARBA00022884"/>
    </source>
</evidence>
<reference evidence="6" key="1">
    <citation type="submission" date="2020-11" db="EMBL/GenBank/DDBJ databases">
        <authorList>
            <person name="Tran Van P."/>
        </authorList>
    </citation>
    <scope>NUCLEOTIDE SEQUENCE</scope>
</reference>
<dbReference type="InterPro" id="IPR035979">
    <property type="entry name" value="RBD_domain_sf"/>
</dbReference>
<dbReference type="OrthoDB" id="446113at2759"/>
<gene>
    <name evidence="6" type="ORF">OSB1V03_LOCUS13537</name>
</gene>